<dbReference type="InterPro" id="IPR013783">
    <property type="entry name" value="Ig-like_fold"/>
</dbReference>
<dbReference type="Gene3D" id="3.40.50.1110">
    <property type="entry name" value="SGNH hydrolase"/>
    <property type="match status" value="1"/>
</dbReference>
<dbReference type="GO" id="GO:0001681">
    <property type="term" value="F:sialate O-acetylesterase activity"/>
    <property type="evidence" value="ECO:0007669"/>
    <property type="project" value="InterPro"/>
</dbReference>
<dbReference type="RefSeq" id="WP_205105760.1">
    <property type="nucleotide sequence ID" value="NZ_JACJJG010000108.1"/>
</dbReference>
<feature type="signal peptide" evidence="2">
    <location>
        <begin position="1"/>
        <end position="20"/>
    </location>
</feature>
<dbReference type="AlphaFoldDB" id="A0A939B8B5"/>
<dbReference type="InterPro" id="IPR036514">
    <property type="entry name" value="SGNH_hydro_sf"/>
</dbReference>
<keyword evidence="5" id="KW-1185">Reference proteome</keyword>
<evidence type="ECO:0000313" key="4">
    <source>
        <dbReference type="EMBL" id="MBM6674651.1"/>
    </source>
</evidence>
<dbReference type="InterPro" id="IPR005181">
    <property type="entry name" value="SASA"/>
</dbReference>
<protein>
    <submittedName>
        <fullName evidence="4">9-O-acetylesterase</fullName>
    </submittedName>
</protein>
<reference evidence="4" key="2">
    <citation type="journal article" date="2021" name="Sci. Rep.">
        <title>The distribution of antibiotic resistance genes in chicken gut microbiota commensals.</title>
        <authorList>
            <person name="Juricova H."/>
            <person name="Matiasovicova J."/>
            <person name="Kubasova T."/>
            <person name="Cejkova D."/>
            <person name="Rychlik I."/>
        </authorList>
    </citation>
    <scope>NUCLEOTIDE SEQUENCE</scope>
    <source>
        <strain evidence="4">An824</strain>
    </source>
</reference>
<evidence type="ECO:0000313" key="5">
    <source>
        <dbReference type="Proteomes" id="UP000706891"/>
    </source>
</evidence>
<dbReference type="Pfam" id="PF03629">
    <property type="entry name" value="SASA"/>
    <property type="match status" value="1"/>
</dbReference>
<dbReference type="PANTHER" id="PTHR22901">
    <property type="entry name" value="SIALATE O-ACETYLESTERASE"/>
    <property type="match status" value="1"/>
</dbReference>
<keyword evidence="2" id="KW-0732">Signal</keyword>
<dbReference type="PANTHER" id="PTHR22901:SF0">
    <property type="entry name" value="SIALATE O-ACETYLESTERASE"/>
    <property type="match status" value="1"/>
</dbReference>
<reference evidence="4" key="1">
    <citation type="submission" date="2020-08" db="EMBL/GenBank/DDBJ databases">
        <authorList>
            <person name="Cejkova D."/>
            <person name="Kubasova T."/>
            <person name="Jahodarova E."/>
            <person name="Rychlik I."/>
        </authorList>
    </citation>
    <scope>NUCLEOTIDE SEQUENCE</scope>
    <source>
        <strain evidence="4">An824</strain>
    </source>
</reference>
<feature type="domain" description="Sialate O-acetylesterase" evidence="3">
    <location>
        <begin position="107"/>
        <end position="364"/>
    </location>
</feature>
<organism evidence="4 5">
    <name type="scientific">Marseilla massiliensis</name>
    <dbReference type="NCBI Taxonomy" id="1841864"/>
    <lineage>
        <taxon>Bacteria</taxon>
        <taxon>Pseudomonadati</taxon>
        <taxon>Bacteroidota</taxon>
        <taxon>Bacteroidia</taxon>
        <taxon>Bacteroidales</taxon>
        <taxon>Prevotellaceae</taxon>
        <taxon>Marseilla</taxon>
    </lineage>
</organism>
<evidence type="ECO:0000256" key="2">
    <source>
        <dbReference type="SAM" id="SignalP"/>
    </source>
</evidence>
<gene>
    <name evidence="4" type="ORF">H6A34_12295</name>
</gene>
<dbReference type="InterPro" id="IPR039329">
    <property type="entry name" value="SIAE"/>
</dbReference>
<dbReference type="EMBL" id="JACJJG010000108">
    <property type="protein sequence ID" value="MBM6674651.1"/>
    <property type="molecule type" value="Genomic_DNA"/>
</dbReference>
<sequence>MYKRILMLSAMAAVFGSAVAKVKLPHLIGDNMVIQQNTDVCLWGSARPGATVKVAVSWSESGYEAAADGQGRWQLTVKSPKADGRRLSISFDDGDGAVSVGNVLAGEVWVCAGQSNMEMPIKGFDDCPVDGYNDVVSGARADSLIHFVKIPSRMSMTPLDDAMCEWKQCSPETVGDASATGYFFARMVTKATGVPVGLVMANKGGSRVESWLSRENLERYTKEPLDSAEMVRKYKWDFHRPLLWANGTFNPILRYTVKGILYYQGCSNVGDPGNQYSERVKLLAEQWRKDFGLGDIPFYIVEIAPYESGQADGTWSARLREQQLRASDIIPNSGIVGTNDCIYPWELTQIHPAQKRKVGERLAWLALNKTYGMKSLRCESPRFKAMTVSGDTCYVELDNMYGGLNRYDGMVGFEVAGEDKVFHTAKAWLAKGRRIAVTCPEVKAPVAVRYCFRNFMLGNVANMAGLPLLPFRTDNWDD</sequence>
<dbReference type="SUPFAM" id="SSF52266">
    <property type="entry name" value="SGNH hydrolase"/>
    <property type="match status" value="1"/>
</dbReference>
<dbReference type="GO" id="GO:0005975">
    <property type="term" value="P:carbohydrate metabolic process"/>
    <property type="evidence" value="ECO:0007669"/>
    <property type="project" value="TreeGrafter"/>
</dbReference>
<dbReference type="Proteomes" id="UP000706891">
    <property type="component" value="Unassembled WGS sequence"/>
</dbReference>
<feature type="chain" id="PRO_5037023177" evidence="2">
    <location>
        <begin position="21"/>
        <end position="478"/>
    </location>
</feature>
<evidence type="ECO:0000256" key="1">
    <source>
        <dbReference type="ARBA" id="ARBA00022801"/>
    </source>
</evidence>
<keyword evidence="1" id="KW-0378">Hydrolase</keyword>
<evidence type="ECO:0000259" key="3">
    <source>
        <dbReference type="Pfam" id="PF03629"/>
    </source>
</evidence>
<dbReference type="Gene3D" id="2.60.40.10">
    <property type="entry name" value="Immunoglobulins"/>
    <property type="match status" value="1"/>
</dbReference>
<accession>A0A939B8B5</accession>
<proteinExistence type="predicted"/>
<name>A0A939B8B5_9BACT</name>
<comment type="caution">
    <text evidence="4">The sequence shown here is derived from an EMBL/GenBank/DDBJ whole genome shotgun (WGS) entry which is preliminary data.</text>
</comment>